<proteinExistence type="predicted"/>
<reference evidence="1" key="1">
    <citation type="submission" date="2020-05" db="EMBL/GenBank/DDBJ databases">
        <authorList>
            <person name="Chiriac C."/>
            <person name="Salcher M."/>
            <person name="Ghai R."/>
            <person name="Kavagutti S V."/>
        </authorList>
    </citation>
    <scope>NUCLEOTIDE SEQUENCE</scope>
</reference>
<dbReference type="AlphaFoldDB" id="A0A6J7I5Z0"/>
<dbReference type="CDD" id="cd07823">
    <property type="entry name" value="SRPBCC_5"/>
    <property type="match status" value="1"/>
</dbReference>
<dbReference type="Pfam" id="PF06240">
    <property type="entry name" value="COXG"/>
    <property type="match status" value="1"/>
</dbReference>
<evidence type="ECO:0000313" key="1">
    <source>
        <dbReference type="EMBL" id="CAB4926084.1"/>
    </source>
</evidence>
<name>A0A6J7I5Z0_9ZZZZ</name>
<gene>
    <name evidence="1" type="ORF">UFOPK3610_01688</name>
</gene>
<dbReference type="PANTHER" id="PTHR38588:SF1">
    <property type="entry name" value="BLL0334 PROTEIN"/>
    <property type="match status" value="1"/>
</dbReference>
<dbReference type="Gene3D" id="3.30.530.20">
    <property type="match status" value="1"/>
</dbReference>
<dbReference type="EMBL" id="CAFBMR010000098">
    <property type="protein sequence ID" value="CAB4926084.1"/>
    <property type="molecule type" value="Genomic_DNA"/>
</dbReference>
<dbReference type="SUPFAM" id="SSF55961">
    <property type="entry name" value="Bet v1-like"/>
    <property type="match status" value="1"/>
</dbReference>
<organism evidence="1">
    <name type="scientific">freshwater metagenome</name>
    <dbReference type="NCBI Taxonomy" id="449393"/>
    <lineage>
        <taxon>unclassified sequences</taxon>
        <taxon>metagenomes</taxon>
        <taxon>ecological metagenomes</taxon>
    </lineage>
</organism>
<dbReference type="PANTHER" id="PTHR38588">
    <property type="entry name" value="BLL0334 PROTEIN"/>
    <property type="match status" value="1"/>
</dbReference>
<protein>
    <submittedName>
        <fullName evidence="1">Unannotated protein</fullName>
    </submittedName>
</protein>
<accession>A0A6J7I5Z0</accession>
<dbReference type="InterPro" id="IPR023393">
    <property type="entry name" value="START-like_dom_sf"/>
</dbReference>
<dbReference type="InterPro" id="IPR010419">
    <property type="entry name" value="CO_DH_gsu"/>
</dbReference>
<sequence>MLITQSFDVDQPVDNVWNFFENVPLIAACIPGADLTNEVEDGSFEGGVIISAGPVKLEFSGAVKVASRDNARRVLVLDGSGADKKGRGAASTQLTISLQPLGGATRVNISMELQISGAAAQYGRGLVQDVTGVLVNQTADSMKLRMAAIAAGRDPMAIGGPKAASGLAIGLTAFSRAAKRVFARFFLPYQPASSR</sequence>